<dbReference type="HOGENOM" id="CLU_2327429_0_0_9"/>
<dbReference type="KEGG" id="awo:Awo_c11440"/>
<gene>
    <name evidence="1" type="ordered locus">Awo_c11440</name>
</gene>
<dbReference type="EMBL" id="CP002987">
    <property type="protein sequence ID" value="AFA47928.1"/>
    <property type="molecule type" value="Genomic_DNA"/>
</dbReference>
<sequence>MIKKEIKNEGIYFGLPKSNKDIIIDKFPKRKNRGKNLIVLGEVGETKKRTACFIEEAINNGENLLFIDPKSEYEKVKDIDFNIRIFEEGGDLNERKDC</sequence>
<name>H6LDF6_ACEWD</name>
<keyword evidence="2" id="KW-1185">Reference proteome</keyword>
<protein>
    <submittedName>
        <fullName evidence="1">Uncharacterized protein</fullName>
    </submittedName>
</protein>
<organism evidence="1 2">
    <name type="scientific">Acetobacterium woodii (strain ATCC 29683 / DSM 1030 / JCM 2381 / KCTC 1655 / WB1)</name>
    <dbReference type="NCBI Taxonomy" id="931626"/>
    <lineage>
        <taxon>Bacteria</taxon>
        <taxon>Bacillati</taxon>
        <taxon>Bacillota</taxon>
        <taxon>Clostridia</taxon>
        <taxon>Eubacteriales</taxon>
        <taxon>Eubacteriaceae</taxon>
        <taxon>Acetobacterium</taxon>
    </lineage>
</organism>
<reference evidence="1 2" key="2">
    <citation type="journal article" date="2012" name="PLoS ONE">
        <title>An ancient pathway combining carbon dioxide fixation with the generation and utilization of a sodium ion gradient for ATP synthesis.</title>
        <authorList>
            <person name="Poehlein A."/>
            <person name="Schmidt S."/>
            <person name="Kaster A.K."/>
            <person name="Goenrich M."/>
            <person name="Vollmers J."/>
            <person name="Thurmer A."/>
            <person name="Bertsch J."/>
            <person name="Schuchmann K."/>
            <person name="Voigt B."/>
            <person name="Hecker M."/>
            <person name="Daniel R."/>
            <person name="Thauer R.K."/>
            <person name="Gottschalk G."/>
            <person name="Muller V."/>
        </authorList>
    </citation>
    <scope>NUCLEOTIDE SEQUENCE [LARGE SCALE GENOMIC DNA]</scope>
    <source>
        <strain evidence="2">ATCC 29683 / DSM 1030 / JCM 2381 / KCTC 1655 / WB1</strain>
    </source>
</reference>
<accession>H6LDF6</accession>
<proteinExistence type="predicted"/>
<dbReference type="RefSeq" id="WP_014355531.1">
    <property type="nucleotide sequence ID" value="NC_016894.1"/>
</dbReference>
<dbReference type="STRING" id="931626.Awo_c11440"/>
<reference evidence="2" key="1">
    <citation type="submission" date="2011-07" db="EMBL/GenBank/DDBJ databases">
        <title>Complete genome sequence of Acetobacterium woodii.</title>
        <authorList>
            <person name="Poehlein A."/>
            <person name="Schmidt S."/>
            <person name="Kaster A.-K."/>
            <person name="Goenrich M."/>
            <person name="Vollmers J."/>
            <person name="Thuermer A."/>
            <person name="Gottschalk G."/>
            <person name="Thauer R.K."/>
            <person name="Daniel R."/>
            <person name="Mueller V."/>
        </authorList>
    </citation>
    <scope>NUCLEOTIDE SEQUENCE [LARGE SCALE GENOMIC DNA]</scope>
    <source>
        <strain evidence="2">ATCC 29683 / DSM 1030 / JCM 2381 / KCTC 1655 / WB1</strain>
    </source>
</reference>
<dbReference type="Gene3D" id="3.40.50.300">
    <property type="entry name" value="P-loop containing nucleotide triphosphate hydrolases"/>
    <property type="match status" value="1"/>
</dbReference>
<dbReference type="Proteomes" id="UP000007177">
    <property type="component" value="Chromosome"/>
</dbReference>
<dbReference type="InterPro" id="IPR027417">
    <property type="entry name" value="P-loop_NTPase"/>
</dbReference>
<evidence type="ECO:0000313" key="2">
    <source>
        <dbReference type="Proteomes" id="UP000007177"/>
    </source>
</evidence>
<dbReference type="AlphaFoldDB" id="H6LDF6"/>
<dbReference type="OrthoDB" id="10008111at2"/>
<evidence type="ECO:0000313" key="1">
    <source>
        <dbReference type="EMBL" id="AFA47928.1"/>
    </source>
</evidence>